<name>A0A165RFF2_9AGAM</name>
<reference evidence="1 2" key="1">
    <citation type="journal article" date="2016" name="Mol. Biol. Evol.">
        <title>Comparative Genomics of Early-Diverging Mushroom-Forming Fungi Provides Insights into the Origins of Lignocellulose Decay Capabilities.</title>
        <authorList>
            <person name="Nagy L.G."/>
            <person name="Riley R."/>
            <person name="Tritt A."/>
            <person name="Adam C."/>
            <person name="Daum C."/>
            <person name="Floudas D."/>
            <person name="Sun H."/>
            <person name="Yadav J.S."/>
            <person name="Pangilinan J."/>
            <person name="Larsson K.H."/>
            <person name="Matsuura K."/>
            <person name="Barry K."/>
            <person name="Labutti K."/>
            <person name="Kuo R."/>
            <person name="Ohm R.A."/>
            <person name="Bhattacharya S.S."/>
            <person name="Shirouzu T."/>
            <person name="Yoshinaga Y."/>
            <person name="Martin F.M."/>
            <person name="Grigoriev I.V."/>
            <person name="Hibbett D.S."/>
        </authorList>
    </citation>
    <scope>NUCLEOTIDE SEQUENCE [LARGE SCALE GENOMIC DNA]</scope>
    <source>
        <strain evidence="1 2">HHB14362 ss-1</strain>
    </source>
</reference>
<gene>
    <name evidence="1" type="ORF">NEOLEDRAFT_531399</name>
</gene>
<dbReference type="AlphaFoldDB" id="A0A165RFF2"/>
<proteinExistence type="predicted"/>
<evidence type="ECO:0000313" key="2">
    <source>
        <dbReference type="Proteomes" id="UP000076761"/>
    </source>
</evidence>
<evidence type="ECO:0000313" key="1">
    <source>
        <dbReference type="EMBL" id="KZT23736.1"/>
    </source>
</evidence>
<dbReference type="EMBL" id="KV425583">
    <property type="protein sequence ID" value="KZT23736.1"/>
    <property type="molecule type" value="Genomic_DNA"/>
</dbReference>
<keyword evidence="2" id="KW-1185">Reference proteome</keyword>
<dbReference type="InParanoid" id="A0A165RFF2"/>
<accession>A0A165RFF2</accession>
<sequence length="115" mass="12985">MDSTDLPADPIIHFLCRLRILGLGGNNFHLVTRIFRAVTVSTCIFPKRLVPHRSLSESPRVHYFVNCRSSNKIYKLDTTHLLSTSNTEHNQEGRTADPKMVLHLNGVNVFTIQGS</sequence>
<protein>
    <submittedName>
        <fullName evidence="1">Uncharacterized protein</fullName>
    </submittedName>
</protein>
<dbReference type="Proteomes" id="UP000076761">
    <property type="component" value="Unassembled WGS sequence"/>
</dbReference>
<organism evidence="1 2">
    <name type="scientific">Neolentinus lepideus HHB14362 ss-1</name>
    <dbReference type="NCBI Taxonomy" id="1314782"/>
    <lineage>
        <taxon>Eukaryota</taxon>
        <taxon>Fungi</taxon>
        <taxon>Dikarya</taxon>
        <taxon>Basidiomycota</taxon>
        <taxon>Agaricomycotina</taxon>
        <taxon>Agaricomycetes</taxon>
        <taxon>Gloeophyllales</taxon>
        <taxon>Gloeophyllaceae</taxon>
        <taxon>Neolentinus</taxon>
    </lineage>
</organism>